<evidence type="ECO:0000256" key="2">
    <source>
        <dbReference type="ARBA" id="ARBA00022490"/>
    </source>
</evidence>
<comment type="function">
    <text evidence="7">Cleaves peptides in various proteins in a process that requires ATP hydrolysis. Has a chymotrypsin-like activity. Plays a major role in the degradation of misfolded proteins.</text>
</comment>
<dbReference type="InterPro" id="IPR029045">
    <property type="entry name" value="ClpP/crotonase-like_dom_sf"/>
</dbReference>
<dbReference type="PRINTS" id="PR00127">
    <property type="entry name" value="CLPPROTEASEP"/>
</dbReference>
<keyword evidence="3 7" id="KW-0645">Protease</keyword>
<keyword evidence="11" id="KW-1185">Reference proteome</keyword>
<dbReference type="EC" id="3.4.21.92" evidence="7"/>
<evidence type="ECO:0000313" key="10">
    <source>
        <dbReference type="EMBL" id="GAA1245542.1"/>
    </source>
</evidence>
<evidence type="ECO:0000256" key="5">
    <source>
        <dbReference type="ARBA" id="ARBA00022825"/>
    </source>
</evidence>
<dbReference type="InterPro" id="IPR001907">
    <property type="entry name" value="ClpP"/>
</dbReference>
<dbReference type="InterPro" id="IPR033135">
    <property type="entry name" value="ClpP_His_AS"/>
</dbReference>
<dbReference type="EMBL" id="BAAALN010000011">
    <property type="protein sequence ID" value="GAA1245542.1"/>
    <property type="molecule type" value="Genomic_DNA"/>
</dbReference>
<evidence type="ECO:0000256" key="1">
    <source>
        <dbReference type="ARBA" id="ARBA00007039"/>
    </source>
</evidence>
<name>A0ABN1WCG0_9PSEU</name>
<feature type="active site" evidence="7 8">
    <location>
        <position position="125"/>
    </location>
</feature>
<comment type="catalytic activity">
    <reaction evidence="6 7 8">
        <text>Hydrolysis of proteins to small peptides in the presence of ATP and magnesium. alpha-casein is the usual test substrate. In the absence of ATP, only oligopeptides shorter than five residues are hydrolyzed (such as succinyl-Leu-Tyr-|-NHMec, and Leu-Tyr-Leu-|-Tyr-Trp, in which cleavage of the -Tyr-|-Leu- and -Tyr-|-Trp bonds also occurs).</text>
        <dbReference type="EC" id="3.4.21.92"/>
    </reaction>
</comment>
<comment type="subunit">
    <text evidence="7">Fourteen ClpP subunits assemble into 2 heptameric rings which stack back to back to give a disk-like structure with a central cavity, resembling the structure of eukaryotic proteasomes.</text>
</comment>
<dbReference type="RefSeq" id="WP_253864624.1">
    <property type="nucleotide sequence ID" value="NZ_BAAALN010000011.1"/>
</dbReference>
<dbReference type="PANTHER" id="PTHR10381">
    <property type="entry name" value="ATP-DEPENDENT CLP PROTEASE PROTEOLYTIC SUBUNIT"/>
    <property type="match status" value="1"/>
</dbReference>
<evidence type="ECO:0000256" key="3">
    <source>
        <dbReference type="ARBA" id="ARBA00022670"/>
    </source>
</evidence>
<evidence type="ECO:0000256" key="4">
    <source>
        <dbReference type="ARBA" id="ARBA00022801"/>
    </source>
</evidence>
<dbReference type="InterPro" id="IPR023562">
    <property type="entry name" value="ClpP/TepA"/>
</dbReference>
<comment type="caution">
    <text evidence="10">The sequence shown here is derived from an EMBL/GenBank/DDBJ whole genome shotgun (WGS) entry which is preliminary data.</text>
</comment>
<keyword evidence="4 7" id="KW-0378">Hydrolase</keyword>
<feature type="active site" description="Nucleophile" evidence="7">
    <location>
        <position position="100"/>
    </location>
</feature>
<protein>
    <recommendedName>
        <fullName evidence="7 9">ATP-dependent Clp protease proteolytic subunit</fullName>
        <ecNumber evidence="7">3.4.21.92</ecNumber>
    </recommendedName>
    <alternativeName>
        <fullName evidence="7">Endopeptidase Clp</fullName>
    </alternativeName>
</protein>
<accession>A0ABN1WCG0</accession>
<dbReference type="Proteomes" id="UP001500653">
    <property type="component" value="Unassembled WGS sequence"/>
</dbReference>
<keyword evidence="2 7" id="KW-0963">Cytoplasm</keyword>
<dbReference type="PROSITE" id="PS00382">
    <property type="entry name" value="CLP_PROTEASE_HIS"/>
    <property type="match status" value="1"/>
</dbReference>
<evidence type="ECO:0000313" key="11">
    <source>
        <dbReference type="Proteomes" id="UP001500653"/>
    </source>
</evidence>
<dbReference type="SUPFAM" id="SSF52096">
    <property type="entry name" value="ClpP/crotonase"/>
    <property type="match status" value="1"/>
</dbReference>
<reference evidence="10 11" key="1">
    <citation type="journal article" date="2019" name="Int. J. Syst. Evol. Microbiol.">
        <title>The Global Catalogue of Microorganisms (GCM) 10K type strain sequencing project: providing services to taxonomists for standard genome sequencing and annotation.</title>
        <authorList>
            <consortium name="The Broad Institute Genomics Platform"/>
            <consortium name="The Broad Institute Genome Sequencing Center for Infectious Disease"/>
            <person name="Wu L."/>
            <person name="Ma J."/>
        </authorList>
    </citation>
    <scope>NUCLEOTIDE SEQUENCE [LARGE SCALE GENOMIC DNA]</scope>
    <source>
        <strain evidence="10 11">JCM 13023</strain>
    </source>
</reference>
<evidence type="ECO:0000256" key="6">
    <source>
        <dbReference type="ARBA" id="ARBA00034021"/>
    </source>
</evidence>
<gene>
    <name evidence="7" type="primary">clpP</name>
    <name evidence="10" type="ORF">GCM10009676_34320</name>
</gene>
<dbReference type="GO" id="GO:0008233">
    <property type="term" value="F:peptidase activity"/>
    <property type="evidence" value="ECO:0007669"/>
    <property type="project" value="UniProtKB-KW"/>
</dbReference>
<evidence type="ECO:0000256" key="8">
    <source>
        <dbReference type="PROSITE-ProRule" id="PRU10086"/>
    </source>
</evidence>
<dbReference type="Gene3D" id="3.90.226.10">
    <property type="entry name" value="2-enoyl-CoA Hydratase, Chain A, domain 1"/>
    <property type="match status" value="1"/>
</dbReference>
<organism evidence="10 11">
    <name type="scientific">Prauserella halophila</name>
    <dbReference type="NCBI Taxonomy" id="185641"/>
    <lineage>
        <taxon>Bacteria</taxon>
        <taxon>Bacillati</taxon>
        <taxon>Actinomycetota</taxon>
        <taxon>Actinomycetes</taxon>
        <taxon>Pseudonocardiales</taxon>
        <taxon>Pseudonocardiaceae</taxon>
        <taxon>Prauserella</taxon>
    </lineage>
</organism>
<dbReference type="HAMAP" id="MF_00444">
    <property type="entry name" value="ClpP"/>
    <property type="match status" value="1"/>
</dbReference>
<keyword evidence="5 7" id="KW-0720">Serine protease</keyword>
<dbReference type="GO" id="GO:0006508">
    <property type="term" value="P:proteolysis"/>
    <property type="evidence" value="ECO:0007669"/>
    <property type="project" value="UniProtKB-KW"/>
</dbReference>
<sequence length="199" mass="20999">MTTLSNESPSNESATASLSDAVERRLLAERVIVLGQEVDDAVADRITGQLLLLAADDPRRDISLYINSPGGSVQAGLAVLDTMRLIDCDVVTVGMGLAASMGQLLLTAGEPGKRHVLPHCAVMMHQPTGGIGGTASDMAASAEMLQRSKREIAELISDCSGQSVERVVADSDRDRWFDAPEACDYGLADHVVRARAPVG</sequence>
<proteinExistence type="inferred from homology"/>
<dbReference type="Pfam" id="PF00574">
    <property type="entry name" value="CLP_protease"/>
    <property type="match status" value="1"/>
</dbReference>
<dbReference type="CDD" id="cd07017">
    <property type="entry name" value="S14_ClpP_2"/>
    <property type="match status" value="1"/>
</dbReference>
<comment type="subcellular location">
    <subcellularLocation>
        <location evidence="7">Cytoplasm</location>
    </subcellularLocation>
</comment>
<dbReference type="PANTHER" id="PTHR10381:SF70">
    <property type="entry name" value="ATP-DEPENDENT CLP PROTEASE PROTEOLYTIC SUBUNIT"/>
    <property type="match status" value="1"/>
</dbReference>
<comment type="similarity">
    <text evidence="1 7 9">Belongs to the peptidase S14 family.</text>
</comment>
<evidence type="ECO:0000256" key="7">
    <source>
        <dbReference type="HAMAP-Rule" id="MF_00444"/>
    </source>
</evidence>
<evidence type="ECO:0000256" key="9">
    <source>
        <dbReference type="RuleBase" id="RU003567"/>
    </source>
</evidence>